<dbReference type="GeneID" id="63842997"/>
<keyword evidence="3" id="KW-1185">Reference proteome</keyword>
<organism evidence="2 3">
    <name type="scientific">Cryphonectria parasitica (strain ATCC 38755 / EP155)</name>
    <dbReference type="NCBI Taxonomy" id="660469"/>
    <lineage>
        <taxon>Eukaryota</taxon>
        <taxon>Fungi</taxon>
        <taxon>Dikarya</taxon>
        <taxon>Ascomycota</taxon>
        <taxon>Pezizomycotina</taxon>
        <taxon>Sordariomycetes</taxon>
        <taxon>Sordariomycetidae</taxon>
        <taxon>Diaporthales</taxon>
        <taxon>Cryphonectriaceae</taxon>
        <taxon>Cryphonectria-Endothia species complex</taxon>
        <taxon>Cryphonectria</taxon>
    </lineage>
</organism>
<feature type="region of interest" description="Disordered" evidence="1">
    <location>
        <begin position="505"/>
        <end position="544"/>
    </location>
</feature>
<dbReference type="OrthoDB" id="5242867at2759"/>
<comment type="caution">
    <text evidence="2">The sequence shown here is derived from an EMBL/GenBank/DDBJ whole genome shotgun (WGS) entry which is preliminary data.</text>
</comment>
<dbReference type="EMBL" id="MU032345">
    <property type="protein sequence ID" value="KAF3768217.1"/>
    <property type="molecule type" value="Genomic_DNA"/>
</dbReference>
<feature type="compositionally biased region" description="Polar residues" evidence="1">
    <location>
        <begin position="531"/>
        <end position="544"/>
    </location>
</feature>
<evidence type="ECO:0000313" key="2">
    <source>
        <dbReference type="EMBL" id="KAF3768217.1"/>
    </source>
</evidence>
<dbReference type="Proteomes" id="UP000803844">
    <property type="component" value="Unassembled WGS sequence"/>
</dbReference>
<proteinExistence type="predicted"/>
<accession>A0A9P4Y7A2</accession>
<dbReference type="AlphaFoldDB" id="A0A9P4Y7A2"/>
<feature type="region of interest" description="Disordered" evidence="1">
    <location>
        <begin position="28"/>
        <end position="51"/>
    </location>
</feature>
<gene>
    <name evidence="2" type="ORF">M406DRAFT_75516</name>
</gene>
<sequence length="605" mass="68108">MDDTSQMNDFFSGDWSSIWGLDQLRDGNNLSFTPTPQPLSEEGGGTGPADISETHAVHNNATSDVRSLFIMICSRLDKVEAINEQTRATLDESTGGDNVQKIMNTTQSHWSQSTVNNKPRVHLRLCKRLQQILALASAYMQSICTTLATHMAGTPLELLRETQSRPLPVRVDKPLPMTPLPPPSPLHSRRYLDLRTPPPSRPTKRALSWSEEQINTLQDENRKLRQQIIEQKRLNLEREQAIARLRQKTTTDKQKLNEQEDLIKQIANTVNVAFQDCQDKLSRGVYPYESRGTIDEIIQIYSWSMTQPSLEDAAPDLERGRRKPGIGTSLHLLYYPVRRGQIPSSTDAPIRLTRYDYYGTCDHRHNISHCRLHVGTAQKAQDSAFVQERADSIPYQGGPHRPEALVQALGGLHYTNDGKGRWSKNHVTVAPCRLFVELLENQLQIGPDSLSCANAWERAYHLSNSETQFYKMKVSAAEARSQQLSQENLRLNLLLSQLIQSPELTSDEGLHRSGRRATSQDAASHIDDNRNVTPLPQGSLPVTNLPYRQSQYLDTVLPSQHSEPVASGSWPVQEQGRVSPLLEDQAEQRLFRSIAPMSTDTAGRK</sequence>
<protein>
    <submittedName>
        <fullName evidence="2">Uncharacterized protein</fullName>
    </submittedName>
</protein>
<feature type="region of interest" description="Disordered" evidence="1">
    <location>
        <begin position="169"/>
        <end position="208"/>
    </location>
</feature>
<feature type="compositionally biased region" description="Pro residues" evidence="1">
    <location>
        <begin position="176"/>
        <end position="185"/>
    </location>
</feature>
<evidence type="ECO:0000256" key="1">
    <source>
        <dbReference type="SAM" id="MobiDB-lite"/>
    </source>
</evidence>
<name>A0A9P4Y7A2_CRYP1</name>
<evidence type="ECO:0000313" key="3">
    <source>
        <dbReference type="Proteomes" id="UP000803844"/>
    </source>
</evidence>
<dbReference type="RefSeq" id="XP_040779178.1">
    <property type="nucleotide sequence ID" value="XM_040925868.1"/>
</dbReference>
<reference evidence="2" key="1">
    <citation type="journal article" date="2020" name="Phytopathology">
        <title>Genome sequence of the chestnut blight fungus Cryphonectria parasitica EP155: A fundamental resource for an archetypical invasive plant pathogen.</title>
        <authorList>
            <person name="Crouch J.A."/>
            <person name="Dawe A."/>
            <person name="Aerts A."/>
            <person name="Barry K."/>
            <person name="Churchill A.C.L."/>
            <person name="Grimwood J."/>
            <person name="Hillman B."/>
            <person name="Milgroom M.G."/>
            <person name="Pangilinan J."/>
            <person name="Smith M."/>
            <person name="Salamov A."/>
            <person name="Schmutz J."/>
            <person name="Yadav J."/>
            <person name="Grigoriev I.V."/>
            <person name="Nuss D."/>
        </authorList>
    </citation>
    <scope>NUCLEOTIDE SEQUENCE</scope>
    <source>
        <strain evidence="2">EP155</strain>
    </source>
</reference>